<sequence length="533" mass="59758">MVFPGLRWLATLTYIIHLLLLVRASNHAHPYPVAHTSSLTFRRDALNFTNNSTTFTNTTMPECKLSLHDFTATTPETSQRYRNVSSCAIYTVPTYGLPPFESDDRLGLMAVYLNPFSDRILGKRASQEPQACNYPDIVPIFERTIAPFHNDTDGKWLAVEKTPSQYLRCLLQAPEGMVESCVSSSIRKLQWLPNRLIVYGGQKKCNTQFHMMFTTIQKMVLEVLHFMFEVWRARRKRKTDPDDYRSFSWVGLFRAVIVGIGTPLICALIIRTQFPENSIAAALGLYLLLPTAAPIIAFLSGIFLSKGFGTQTLLVDLVSAGAALVMYNLPLKVWIGSNTNFSSTAERPNTGFLYLGLYLATVPAGVVFFIYQALVILAVSLLIWAMFAKSKGLAKTAGWLIGLWIALWIWIISFAVFAIAEVAWLATSGSRKKKKKKSEDAEVVKKFPGLVSLRKFFHEDRFGRFLSRWGYWSWVIVSFITAAGRWMFLLQLLQLTGPAFCPDSLTGATVTSFFVPFAAIGANILLKIYGLAL</sequence>
<feature type="chain" id="PRO_5026010142" evidence="2">
    <location>
        <begin position="25"/>
        <end position="533"/>
    </location>
</feature>
<feature type="transmembrane region" description="Helical" evidence="1">
    <location>
        <begin position="513"/>
        <end position="532"/>
    </location>
</feature>
<dbReference type="AlphaFoldDB" id="A0A6G1IY58"/>
<dbReference type="EMBL" id="MU005586">
    <property type="protein sequence ID" value="KAF2682881.1"/>
    <property type="molecule type" value="Genomic_DNA"/>
</dbReference>
<feature type="transmembrane region" description="Helical" evidence="1">
    <location>
        <begin position="352"/>
        <end position="385"/>
    </location>
</feature>
<keyword evidence="1" id="KW-1133">Transmembrane helix</keyword>
<feature type="transmembrane region" description="Helical" evidence="1">
    <location>
        <begin position="310"/>
        <end position="331"/>
    </location>
</feature>
<feature type="transmembrane region" description="Helical" evidence="1">
    <location>
        <begin position="471"/>
        <end position="493"/>
    </location>
</feature>
<name>A0A6G1IY58_9PLEO</name>
<evidence type="ECO:0000256" key="1">
    <source>
        <dbReference type="SAM" id="Phobius"/>
    </source>
</evidence>
<keyword evidence="2" id="KW-0732">Signal</keyword>
<reference evidence="3" key="1">
    <citation type="journal article" date="2020" name="Stud. Mycol.">
        <title>101 Dothideomycetes genomes: a test case for predicting lifestyles and emergence of pathogens.</title>
        <authorList>
            <person name="Haridas S."/>
            <person name="Albert R."/>
            <person name="Binder M."/>
            <person name="Bloem J."/>
            <person name="Labutti K."/>
            <person name="Salamov A."/>
            <person name="Andreopoulos B."/>
            <person name="Baker S."/>
            <person name="Barry K."/>
            <person name="Bills G."/>
            <person name="Bluhm B."/>
            <person name="Cannon C."/>
            <person name="Castanera R."/>
            <person name="Culley D."/>
            <person name="Daum C."/>
            <person name="Ezra D."/>
            <person name="Gonzalez J."/>
            <person name="Henrissat B."/>
            <person name="Kuo A."/>
            <person name="Liang C."/>
            <person name="Lipzen A."/>
            <person name="Lutzoni F."/>
            <person name="Magnuson J."/>
            <person name="Mondo S."/>
            <person name="Nolan M."/>
            <person name="Ohm R."/>
            <person name="Pangilinan J."/>
            <person name="Park H.-J."/>
            <person name="Ramirez L."/>
            <person name="Alfaro M."/>
            <person name="Sun H."/>
            <person name="Tritt A."/>
            <person name="Yoshinaga Y."/>
            <person name="Zwiers L.-H."/>
            <person name="Turgeon B."/>
            <person name="Goodwin S."/>
            <person name="Spatafora J."/>
            <person name="Crous P."/>
            <person name="Grigoriev I."/>
        </authorList>
    </citation>
    <scope>NUCLEOTIDE SEQUENCE</scope>
    <source>
        <strain evidence="3">CBS 122367</strain>
    </source>
</reference>
<gene>
    <name evidence="3" type="ORF">K458DRAFT_488595</name>
</gene>
<keyword evidence="4" id="KW-1185">Reference proteome</keyword>
<keyword evidence="1" id="KW-0472">Membrane</keyword>
<evidence type="ECO:0000256" key="2">
    <source>
        <dbReference type="SAM" id="SignalP"/>
    </source>
</evidence>
<accession>A0A6G1IY58</accession>
<feature type="transmembrane region" description="Helical" evidence="1">
    <location>
        <begin position="247"/>
        <end position="270"/>
    </location>
</feature>
<feature type="signal peptide" evidence="2">
    <location>
        <begin position="1"/>
        <end position="24"/>
    </location>
</feature>
<keyword evidence="1" id="KW-0812">Transmembrane</keyword>
<dbReference type="OrthoDB" id="3770929at2759"/>
<proteinExistence type="predicted"/>
<protein>
    <submittedName>
        <fullName evidence="3">Uncharacterized protein</fullName>
    </submittedName>
</protein>
<feature type="transmembrane region" description="Helical" evidence="1">
    <location>
        <begin position="397"/>
        <end position="427"/>
    </location>
</feature>
<dbReference type="Proteomes" id="UP000799291">
    <property type="component" value="Unassembled WGS sequence"/>
</dbReference>
<feature type="transmembrane region" description="Helical" evidence="1">
    <location>
        <begin position="282"/>
        <end position="304"/>
    </location>
</feature>
<organism evidence="3 4">
    <name type="scientific">Lentithecium fluviatile CBS 122367</name>
    <dbReference type="NCBI Taxonomy" id="1168545"/>
    <lineage>
        <taxon>Eukaryota</taxon>
        <taxon>Fungi</taxon>
        <taxon>Dikarya</taxon>
        <taxon>Ascomycota</taxon>
        <taxon>Pezizomycotina</taxon>
        <taxon>Dothideomycetes</taxon>
        <taxon>Pleosporomycetidae</taxon>
        <taxon>Pleosporales</taxon>
        <taxon>Massarineae</taxon>
        <taxon>Lentitheciaceae</taxon>
        <taxon>Lentithecium</taxon>
    </lineage>
</organism>
<evidence type="ECO:0000313" key="3">
    <source>
        <dbReference type="EMBL" id="KAF2682881.1"/>
    </source>
</evidence>
<evidence type="ECO:0000313" key="4">
    <source>
        <dbReference type="Proteomes" id="UP000799291"/>
    </source>
</evidence>